<reference evidence="2" key="1">
    <citation type="journal article" date="2022" name="Mol. Ecol. Resour.">
        <title>The genomes of chicory, endive, great burdock and yacon provide insights into Asteraceae palaeo-polyploidization history and plant inulin production.</title>
        <authorList>
            <person name="Fan W."/>
            <person name="Wang S."/>
            <person name="Wang H."/>
            <person name="Wang A."/>
            <person name="Jiang F."/>
            <person name="Liu H."/>
            <person name="Zhao H."/>
            <person name="Xu D."/>
            <person name="Zhang Y."/>
        </authorList>
    </citation>
    <scope>NUCLEOTIDE SEQUENCE [LARGE SCALE GENOMIC DNA]</scope>
    <source>
        <strain evidence="2">cv. Yunnan</strain>
    </source>
</reference>
<keyword evidence="2" id="KW-1185">Reference proteome</keyword>
<name>A0ACB9IJN8_9ASTR</name>
<reference evidence="1 2" key="2">
    <citation type="journal article" date="2022" name="Mol. Ecol. Resour.">
        <title>The genomes of chicory, endive, great burdock and yacon provide insights into Asteraceae paleo-polyploidization history and plant inulin production.</title>
        <authorList>
            <person name="Fan W."/>
            <person name="Wang S."/>
            <person name="Wang H."/>
            <person name="Wang A."/>
            <person name="Jiang F."/>
            <person name="Liu H."/>
            <person name="Zhao H."/>
            <person name="Xu D."/>
            <person name="Zhang Y."/>
        </authorList>
    </citation>
    <scope>NUCLEOTIDE SEQUENCE [LARGE SCALE GENOMIC DNA]</scope>
    <source>
        <strain evidence="2">cv. Yunnan</strain>
        <tissue evidence="1">Leaves</tissue>
    </source>
</reference>
<proteinExistence type="predicted"/>
<protein>
    <submittedName>
        <fullName evidence="1">Uncharacterized protein</fullName>
    </submittedName>
</protein>
<accession>A0ACB9IJN8</accession>
<comment type="caution">
    <text evidence="1">The sequence shown here is derived from an EMBL/GenBank/DDBJ whole genome shotgun (WGS) entry which is preliminary data.</text>
</comment>
<sequence>MLFLTGCLSLIKLLTATFDIAYANHTSLLISSYVVKSDINCLRSIKESLEDPDNILSSWDFSNSTEGFVCRFTGVECWHLDEIMVVNIRLADMGLRRPFPIGIKSCTSLTGLDLSSNYLTGHIPSNVADVLPFLTNVDLSNNNLSGPIPPSIGNLSFINVLRLDNNQLTGQIPQELCQLNRLKEFSVANNRLSGQVPKIRIPSVSADSYAYNFGLCGGPLRRCKTNENHDDHFFSGFAVGFPVSTLATLLMFCCLPRLSMSNMRYFLLMIKKIDGRKHHLIPITSQEENNTEESKIIAMEKHVRRLSLVELKLATNDFDKKNVIGYGNMGLMYKGVFPNDLMLAVKRLHKFESFEKEFLLQIEILGRLRHKNLVPLLCFCFEMEKKFLVYKYMSNGTLHQWLHSRPQVEGKKMGWTLRLRIAVGIARGLAWRHHNNVLRVAHLKINSNCILLDDKFEPKISNFDSSNILMNISGTLSSGRTFLVPLSSFGPYKEDVYSFGILLLELVSGRERPYAETDSLRDNVCSEEFNMIDECLMGQGFVEDIYETLRIAENCIQTHKNGAISMLEVYQSILVVGISRNEIFVDSCMDLEGDV</sequence>
<evidence type="ECO:0000313" key="2">
    <source>
        <dbReference type="Proteomes" id="UP001056120"/>
    </source>
</evidence>
<dbReference type="Proteomes" id="UP001056120">
    <property type="component" value="Linkage Group LG08"/>
</dbReference>
<gene>
    <name evidence="1" type="ORF">L1987_23635</name>
</gene>
<dbReference type="EMBL" id="CM042025">
    <property type="protein sequence ID" value="KAI3807701.1"/>
    <property type="molecule type" value="Genomic_DNA"/>
</dbReference>
<organism evidence="1 2">
    <name type="scientific">Smallanthus sonchifolius</name>
    <dbReference type="NCBI Taxonomy" id="185202"/>
    <lineage>
        <taxon>Eukaryota</taxon>
        <taxon>Viridiplantae</taxon>
        <taxon>Streptophyta</taxon>
        <taxon>Embryophyta</taxon>
        <taxon>Tracheophyta</taxon>
        <taxon>Spermatophyta</taxon>
        <taxon>Magnoliopsida</taxon>
        <taxon>eudicotyledons</taxon>
        <taxon>Gunneridae</taxon>
        <taxon>Pentapetalae</taxon>
        <taxon>asterids</taxon>
        <taxon>campanulids</taxon>
        <taxon>Asterales</taxon>
        <taxon>Asteraceae</taxon>
        <taxon>Asteroideae</taxon>
        <taxon>Heliantheae alliance</taxon>
        <taxon>Millerieae</taxon>
        <taxon>Smallanthus</taxon>
    </lineage>
</organism>
<evidence type="ECO:0000313" key="1">
    <source>
        <dbReference type="EMBL" id="KAI3807701.1"/>
    </source>
</evidence>